<keyword evidence="2" id="KW-1185">Reference proteome</keyword>
<name>A0A0D8JVD7_COCIM</name>
<dbReference type="RefSeq" id="XP_004445167.1">
    <property type="nucleotide sequence ID" value="XM_004445110.1"/>
</dbReference>
<evidence type="ECO:0000313" key="2">
    <source>
        <dbReference type="Proteomes" id="UP000001261"/>
    </source>
</evidence>
<dbReference type="KEGG" id="cim:CIMG_13312"/>
<dbReference type="GeneID" id="24164939"/>
<dbReference type="VEuPathDB" id="FungiDB:CIMG_13312"/>
<organism evidence="1 2">
    <name type="scientific">Coccidioides immitis (strain RS)</name>
    <name type="common">Valley fever fungus</name>
    <dbReference type="NCBI Taxonomy" id="246410"/>
    <lineage>
        <taxon>Eukaryota</taxon>
        <taxon>Fungi</taxon>
        <taxon>Dikarya</taxon>
        <taxon>Ascomycota</taxon>
        <taxon>Pezizomycotina</taxon>
        <taxon>Eurotiomycetes</taxon>
        <taxon>Eurotiomycetidae</taxon>
        <taxon>Onygenales</taxon>
        <taxon>Onygenaceae</taxon>
        <taxon>Coccidioides</taxon>
    </lineage>
</organism>
<evidence type="ECO:0000313" key="1">
    <source>
        <dbReference type="EMBL" id="KJF60901.1"/>
    </source>
</evidence>
<gene>
    <name evidence="1" type="ORF">CIMG_13312</name>
</gene>
<dbReference type="InParanoid" id="A0A0D8JVD7"/>
<protein>
    <submittedName>
        <fullName evidence="1">Uncharacterized protein</fullName>
    </submittedName>
</protein>
<sequence length="111" mass="12908">MLEYHQGSAEIFSSKTKPGLGWNSWESCRLGYKCPLNFPKIERIITKSSYRMEQSEYFMVDCILQSKRWSTPASCRQLIMATACWNTERGECLVATASRIKHWEDSNRGLF</sequence>
<dbReference type="EMBL" id="GG704913">
    <property type="protein sequence ID" value="KJF60901.1"/>
    <property type="molecule type" value="Genomic_DNA"/>
</dbReference>
<dbReference type="AlphaFoldDB" id="A0A0D8JVD7"/>
<proteinExistence type="predicted"/>
<accession>A0A0D8JVD7</accession>
<reference evidence="2" key="2">
    <citation type="journal article" date="2010" name="Genome Res.">
        <title>Population genomic sequencing of Coccidioides fungi reveals recent hybridization and transposon control.</title>
        <authorList>
            <person name="Neafsey D.E."/>
            <person name="Barker B.M."/>
            <person name="Sharpton T.J."/>
            <person name="Stajich J.E."/>
            <person name="Park D.J."/>
            <person name="Whiston E."/>
            <person name="Hung C.-Y."/>
            <person name="McMahan C."/>
            <person name="White J."/>
            <person name="Sykes S."/>
            <person name="Heiman D."/>
            <person name="Young S."/>
            <person name="Zeng Q."/>
            <person name="Abouelleil A."/>
            <person name="Aftuck L."/>
            <person name="Bessette D."/>
            <person name="Brown A."/>
            <person name="FitzGerald M."/>
            <person name="Lui A."/>
            <person name="Macdonald J.P."/>
            <person name="Priest M."/>
            <person name="Orbach M.J."/>
            <person name="Galgiani J.N."/>
            <person name="Kirkland T.N."/>
            <person name="Cole G.T."/>
            <person name="Birren B.W."/>
            <person name="Henn M.R."/>
            <person name="Taylor J.W."/>
            <person name="Rounsley S.D."/>
        </authorList>
    </citation>
    <scope>GENOME REANNOTATION</scope>
    <source>
        <strain evidence="2">RS</strain>
    </source>
</reference>
<dbReference type="Proteomes" id="UP000001261">
    <property type="component" value="Unassembled WGS sequence"/>
</dbReference>
<reference evidence="2" key="1">
    <citation type="journal article" date="2009" name="Genome Res.">
        <title>Comparative genomic analyses of the human fungal pathogens Coccidioides and their relatives.</title>
        <authorList>
            <person name="Sharpton T.J."/>
            <person name="Stajich J.E."/>
            <person name="Rounsley S.D."/>
            <person name="Gardner M.J."/>
            <person name="Wortman J.R."/>
            <person name="Jordar V.S."/>
            <person name="Maiti R."/>
            <person name="Kodira C.D."/>
            <person name="Neafsey D.E."/>
            <person name="Zeng Q."/>
            <person name="Hung C.-Y."/>
            <person name="McMahan C."/>
            <person name="Muszewska A."/>
            <person name="Grynberg M."/>
            <person name="Mandel M.A."/>
            <person name="Kellner E.M."/>
            <person name="Barker B.M."/>
            <person name="Galgiani J.N."/>
            <person name="Orbach M.J."/>
            <person name="Kirkland T.N."/>
            <person name="Cole G.T."/>
            <person name="Henn M.R."/>
            <person name="Birren B.W."/>
            <person name="Taylor J.W."/>
        </authorList>
    </citation>
    <scope>NUCLEOTIDE SEQUENCE [LARGE SCALE GENOMIC DNA]</scope>
    <source>
        <strain evidence="2">RS</strain>
    </source>
</reference>